<evidence type="ECO:0000313" key="2">
    <source>
        <dbReference type="EMBL" id="NXE30520.1"/>
    </source>
</evidence>
<dbReference type="GO" id="GO:0003676">
    <property type="term" value="F:nucleic acid binding"/>
    <property type="evidence" value="ECO:0007669"/>
    <property type="project" value="InterPro"/>
</dbReference>
<dbReference type="PANTHER" id="PTHR22891">
    <property type="entry name" value="EUKARYOTIC TRANSLATION INITIATION FACTOR 2C"/>
    <property type="match status" value="1"/>
</dbReference>
<evidence type="ECO:0000259" key="1">
    <source>
        <dbReference type="PROSITE" id="PS50822"/>
    </source>
</evidence>
<sequence>MVLLVPELTFMTGIPEIRKESRIVKDVTREMLQSPRQHYLRLTSLLRRIKESPEASQELMRWGLSLDPDIHRTQGRILPAERINLRRSSFVPAEDLSWSKEVVREASISVVAMNYWLLVYPKRLKDLARDLVAAMESVCGPIGMHVSRPALVELKDDRVETYAKTIRSVLSSEDKVQLLLCIISGNREDLYGAIKKLCCVQSPVPSQVINAQSLVGPSVKMRSVMQKVVLQMNCKLGGELWGVDIPL</sequence>
<feature type="non-terminal residue" evidence="2">
    <location>
        <position position="247"/>
    </location>
</feature>
<dbReference type="FunFam" id="3.40.50.2300:FF:000141">
    <property type="entry name" value="piwi-like protein 2 isoform X1"/>
    <property type="match status" value="1"/>
</dbReference>
<dbReference type="EMBL" id="VWPR01004781">
    <property type="protein sequence ID" value="NXE30520.1"/>
    <property type="molecule type" value="Genomic_DNA"/>
</dbReference>
<gene>
    <name evidence="2" type="primary">Piwil2</name>
    <name evidence="2" type="ORF">ARDKOR_R04183</name>
</gene>
<dbReference type="AlphaFoldDB" id="A0A7K8LMH5"/>
<dbReference type="InterPro" id="IPR012337">
    <property type="entry name" value="RNaseH-like_sf"/>
</dbReference>
<protein>
    <submittedName>
        <fullName evidence="2">PIWL2 protein</fullName>
    </submittedName>
</protein>
<dbReference type="SUPFAM" id="SSF53098">
    <property type="entry name" value="Ribonuclease H-like"/>
    <property type="match status" value="1"/>
</dbReference>
<dbReference type="InterPro" id="IPR003165">
    <property type="entry name" value="Piwi"/>
</dbReference>
<evidence type="ECO:0000313" key="3">
    <source>
        <dbReference type="Proteomes" id="UP000560386"/>
    </source>
</evidence>
<organism evidence="2 3">
    <name type="scientific">Ardeotis kori</name>
    <dbReference type="NCBI Taxonomy" id="89386"/>
    <lineage>
        <taxon>Eukaryota</taxon>
        <taxon>Metazoa</taxon>
        <taxon>Chordata</taxon>
        <taxon>Craniata</taxon>
        <taxon>Vertebrata</taxon>
        <taxon>Euteleostomi</taxon>
        <taxon>Archelosauria</taxon>
        <taxon>Archosauria</taxon>
        <taxon>Dinosauria</taxon>
        <taxon>Saurischia</taxon>
        <taxon>Theropoda</taxon>
        <taxon>Coelurosauria</taxon>
        <taxon>Aves</taxon>
        <taxon>Neognathae</taxon>
        <taxon>Neoaves</taxon>
        <taxon>Otidimorphae</taxon>
        <taxon>Otidiformes</taxon>
        <taxon>Otididae</taxon>
        <taxon>Ardeotis</taxon>
    </lineage>
</organism>
<dbReference type="Proteomes" id="UP000560386">
    <property type="component" value="Unassembled WGS sequence"/>
</dbReference>
<dbReference type="PROSITE" id="PS50822">
    <property type="entry name" value="PIWI"/>
    <property type="match status" value="1"/>
</dbReference>
<comment type="caution">
    <text evidence="2">The sequence shown here is derived from an EMBL/GenBank/DDBJ whole genome shotgun (WGS) entry which is preliminary data.</text>
</comment>
<accession>A0A7K8LMH5</accession>
<dbReference type="Pfam" id="PF02171">
    <property type="entry name" value="Piwi"/>
    <property type="match status" value="1"/>
</dbReference>
<proteinExistence type="predicted"/>
<feature type="non-terminal residue" evidence="2">
    <location>
        <position position="1"/>
    </location>
</feature>
<name>A0A7K8LMH5_9AVES</name>
<keyword evidence="3" id="KW-1185">Reference proteome</keyword>
<feature type="domain" description="Piwi" evidence="1">
    <location>
        <begin position="178"/>
        <end position="247"/>
    </location>
</feature>
<reference evidence="2 3" key="1">
    <citation type="submission" date="2019-09" db="EMBL/GenBank/DDBJ databases">
        <title>Bird 10,000 Genomes (B10K) Project - Family phase.</title>
        <authorList>
            <person name="Zhang G."/>
        </authorList>
    </citation>
    <scope>NUCLEOTIDE SEQUENCE [LARGE SCALE GENOMIC DNA]</scope>
    <source>
        <strain evidence="2">B10K-CU-031-01</strain>
        <tissue evidence="2">Muscle</tissue>
    </source>
</reference>
<dbReference type="Gene3D" id="3.40.50.2300">
    <property type="match status" value="1"/>
</dbReference>